<comment type="caution">
    <text evidence="1">The sequence shown here is derived from an EMBL/GenBank/DDBJ whole genome shotgun (WGS) entry which is preliminary data.</text>
</comment>
<name>A0A1G2F2P3_9BACT</name>
<dbReference type="STRING" id="1801990.A2V69_01050"/>
<reference evidence="1 2" key="1">
    <citation type="journal article" date="2016" name="Nat. Commun.">
        <title>Thousands of microbial genomes shed light on interconnected biogeochemical processes in an aquifer system.</title>
        <authorList>
            <person name="Anantharaman K."/>
            <person name="Brown C.T."/>
            <person name="Hug L.A."/>
            <person name="Sharon I."/>
            <person name="Castelle C.J."/>
            <person name="Probst A.J."/>
            <person name="Thomas B.C."/>
            <person name="Singh A."/>
            <person name="Wilkins M.J."/>
            <person name="Karaoz U."/>
            <person name="Brodie E.L."/>
            <person name="Williams K.H."/>
            <person name="Hubbard S.S."/>
            <person name="Banfield J.F."/>
        </authorList>
    </citation>
    <scope>NUCLEOTIDE SEQUENCE [LARGE SCALE GENOMIC DNA]</scope>
</reference>
<organism evidence="1 2">
    <name type="scientific">Candidatus Portnoybacteria bacterium RBG_13_40_8</name>
    <dbReference type="NCBI Taxonomy" id="1801990"/>
    <lineage>
        <taxon>Bacteria</taxon>
        <taxon>Candidatus Portnoyibacteriota</taxon>
    </lineage>
</organism>
<proteinExistence type="predicted"/>
<sequence length="127" mass="14656">MKKIALFFLIFLFLACCNLKDLDFERIPESATMMEKIQEGIIANTEEGFLADSIKGIFITWEQPATIGPEISSKLSFFYSESPEELKKLSDLKGHKVRLTYFYEDDGRRDGEYMPIARMVRVEDLGK</sequence>
<evidence type="ECO:0000313" key="2">
    <source>
        <dbReference type="Proteomes" id="UP000177810"/>
    </source>
</evidence>
<accession>A0A1G2F2P3</accession>
<gene>
    <name evidence="1" type="ORF">A2V69_01050</name>
</gene>
<dbReference type="AlphaFoldDB" id="A0A1G2F2P3"/>
<dbReference type="Proteomes" id="UP000177810">
    <property type="component" value="Unassembled WGS sequence"/>
</dbReference>
<dbReference type="PROSITE" id="PS51257">
    <property type="entry name" value="PROKAR_LIPOPROTEIN"/>
    <property type="match status" value="1"/>
</dbReference>
<evidence type="ECO:0000313" key="1">
    <source>
        <dbReference type="EMBL" id="OGZ31831.1"/>
    </source>
</evidence>
<protein>
    <submittedName>
        <fullName evidence="1">Uncharacterized protein</fullName>
    </submittedName>
</protein>
<dbReference type="EMBL" id="MHMT01000032">
    <property type="protein sequence ID" value="OGZ31831.1"/>
    <property type="molecule type" value="Genomic_DNA"/>
</dbReference>